<proteinExistence type="predicted"/>
<dbReference type="Proteomes" id="UP001597012">
    <property type="component" value="Unassembled WGS sequence"/>
</dbReference>
<keyword evidence="2" id="KW-1185">Reference proteome</keyword>
<accession>A0ABW3B321</accession>
<evidence type="ECO:0008006" key="3">
    <source>
        <dbReference type="Google" id="ProtNLM"/>
    </source>
</evidence>
<organism evidence="1 2">
    <name type="scientific">Maribacter chungangensis</name>
    <dbReference type="NCBI Taxonomy" id="1069117"/>
    <lineage>
        <taxon>Bacteria</taxon>
        <taxon>Pseudomonadati</taxon>
        <taxon>Bacteroidota</taxon>
        <taxon>Flavobacteriia</taxon>
        <taxon>Flavobacteriales</taxon>
        <taxon>Flavobacteriaceae</taxon>
        <taxon>Maribacter</taxon>
    </lineage>
</organism>
<dbReference type="RefSeq" id="WP_379934030.1">
    <property type="nucleotide sequence ID" value="NZ_JBHTHY010000006.1"/>
</dbReference>
<evidence type="ECO:0000313" key="2">
    <source>
        <dbReference type="Proteomes" id="UP001597012"/>
    </source>
</evidence>
<dbReference type="EMBL" id="JBHTHY010000006">
    <property type="protein sequence ID" value="MFD0797618.1"/>
    <property type="molecule type" value="Genomic_DNA"/>
</dbReference>
<evidence type="ECO:0000313" key="1">
    <source>
        <dbReference type="EMBL" id="MFD0797618.1"/>
    </source>
</evidence>
<sequence>MSAYYYIENLIDFDVQKELEITEGLVLKAASKEQIGILKRLLVKFGNVPFDFNLHEYRVTKKLESGGANVEKRKDDDIRYFVLEHSIGHHYNLFFAKALLLMEKEFFVPFGFAKGPENSEIGLSIKYSFEELSAYTYFNDKNIINYNNDTSQFYPKIWDSKNFNQNDKIEFLKNLDLLKKFETVKENFPHISKALDDYFKTSEISNNSVFKIVSYIACLELLFVDGSMDKLKSINLQLQSKLNLINNRLTKPVLVEEYIKGPDTLNLGNVMGIIYNYRSSIAHGDFIDFEKRLKVLEKVSIIDILKFLRIILRKSILFALKEPDLIRDLKRC</sequence>
<name>A0ABW3B321_9FLAO</name>
<gene>
    <name evidence="1" type="ORF">ACFQZJ_09110</name>
</gene>
<reference evidence="2" key="1">
    <citation type="journal article" date="2019" name="Int. J. Syst. Evol. Microbiol.">
        <title>The Global Catalogue of Microorganisms (GCM) 10K type strain sequencing project: providing services to taxonomists for standard genome sequencing and annotation.</title>
        <authorList>
            <consortium name="The Broad Institute Genomics Platform"/>
            <consortium name="The Broad Institute Genome Sequencing Center for Infectious Disease"/>
            <person name="Wu L."/>
            <person name="Ma J."/>
        </authorList>
    </citation>
    <scope>NUCLEOTIDE SEQUENCE [LARGE SCALE GENOMIC DNA]</scope>
    <source>
        <strain evidence="2">CCUG 61948</strain>
    </source>
</reference>
<protein>
    <recommendedName>
        <fullName evidence="3">Apea-like HEPN domain-containing protein</fullName>
    </recommendedName>
</protein>
<comment type="caution">
    <text evidence="1">The sequence shown here is derived from an EMBL/GenBank/DDBJ whole genome shotgun (WGS) entry which is preliminary data.</text>
</comment>